<keyword evidence="3" id="KW-1185">Reference proteome</keyword>
<organism evidence="2 3">
    <name type="scientific">Lancefieldella rimae</name>
    <dbReference type="NCBI Taxonomy" id="1383"/>
    <lineage>
        <taxon>Bacteria</taxon>
        <taxon>Bacillati</taxon>
        <taxon>Actinomycetota</taxon>
        <taxon>Coriobacteriia</taxon>
        <taxon>Coriobacteriales</taxon>
        <taxon>Atopobiaceae</taxon>
        <taxon>Lancefieldella</taxon>
    </lineage>
</organism>
<proteinExistence type="predicted"/>
<evidence type="ECO:0000313" key="2">
    <source>
        <dbReference type="EMBL" id="KRO03051.1"/>
    </source>
</evidence>
<protein>
    <submittedName>
        <fullName evidence="2">Uncharacterized protein</fullName>
    </submittedName>
</protein>
<gene>
    <name evidence="2" type="ORF">IV60_GL000229</name>
</gene>
<dbReference type="Proteomes" id="UP000051927">
    <property type="component" value="Unassembled WGS sequence"/>
</dbReference>
<feature type="transmembrane region" description="Helical" evidence="1">
    <location>
        <begin position="58"/>
        <end position="77"/>
    </location>
</feature>
<evidence type="ECO:0000313" key="3">
    <source>
        <dbReference type="Proteomes" id="UP000051927"/>
    </source>
</evidence>
<keyword evidence="1" id="KW-0472">Membrane</keyword>
<keyword evidence="1" id="KW-0812">Transmembrane</keyword>
<accession>A0ABR5Q1X7</accession>
<feature type="transmembrane region" description="Helical" evidence="1">
    <location>
        <begin position="21"/>
        <end position="46"/>
    </location>
</feature>
<dbReference type="EMBL" id="JQCP01000001">
    <property type="protein sequence ID" value="KRO03051.1"/>
    <property type="molecule type" value="Genomic_DNA"/>
</dbReference>
<keyword evidence="1" id="KW-1133">Transmembrane helix</keyword>
<reference evidence="2 3" key="1">
    <citation type="journal article" date="2015" name="Genome Announc.">
        <title>Expanding the biotechnology potential of lactobacilli through comparative genomics of 213 strains and associated genera.</title>
        <authorList>
            <person name="Sun Z."/>
            <person name="Harris H.M."/>
            <person name="McCann A."/>
            <person name="Guo C."/>
            <person name="Argimon S."/>
            <person name="Zhang W."/>
            <person name="Yang X."/>
            <person name="Jeffery I.B."/>
            <person name="Cooney J.C."/>
            <person name="Kagawa T.F."/>
            <person name="Liu W."/>
            <person name="Song Y."/>
            <person name="Salvetti E."/>
            <person name="Wrobel A."/>
            <person name="Rasinkangas P."/>
            <person name="Parkhill J."/>
            <person name="Rea M.C."/>
            <person name="O'Sullivan O."/>
            <person name="Ritari J."/>
            <person name="Douillard F.P."/>
            <person name="Paul Ross R."/>
            <person name="Yang R."/>
            <person name="Briner A.E."/>
            <person name="Felis G.E."/>
            <person name="de Vos W.M."/>
            <person name="Barrangou R."/>
            <person name="Klaenhammer T.R."/>
            <person name="Caufield P.W."/>
            <person name="Cui Y."/>
            <person name="Zhang H."/>
            <person name="O'Toole P.W."/>
        </authorList>
    </citation>
    <scope>NUCLEOTIDE SEQUENCE [LARGE SCALE GENOMIC DNA]</scope>
    <source>
        <strain evidence="2 3">DSM 7090</strain>
    </source>
</reference>
<evidence type="ECO:0000256" key="1">
    <source>
        <dbReference type="SAM" id="Phobius"/>
    </source>
</evidence>
<name>A0ABR5Q1X7_9ACTN</name>
<sequence>MMSEKNPKRSRFDNVQDGIKRLVLYGIGAVLVVALFKLAFAYALMIPQLIVVRLKSDMAAVGFILAGILLLTVLIAARKRKN</sequence>
<comment type="caution">
    <text evidence="2">The sequence shown here is derived from an EMBL/GenBank/DDBJ whole genome shotgun (WGS) entry which is preliminary data.</text>
</comment>